<dbReference type="PANTHER" id="PTHR19920">
    <property type="entry name" value="WD40 PROTEIN CIAO1"/>
    <property type="match status" value="1"/>
</dbReference>
<evidence type="ECO:0000313" key="8">
    <source>
        <dbReference type="Proteomes" id="UP001346869"/>
    </source>
</evidence>
<accession>A0AAN8AWX5</accession>
<dbReference type="GO" id="GO:0016226">
    <property type="term" value="P:iron-sulfur cluster assembly"/>
    <property type="evidence" value="ECO:0007669"/>
    <property type="project" value="UniProtKB-UniRule"/>
</dbReference>
<keyword evidence="2" id="KW-0677">Repeat</keyword>
<dbReference type="InterPro" id="IPR028608">
    <property type="entry name" value="CIAO1/Cia1"/>
</dbReference>
<feature type="repeat" description="WD" evidence="6">
    <location>
        <begin position="57"/>
        <end position="89"/>
    </location>
</feature>
<dbReference type="PROSITE" id="PS50294">
    <property type="entry name" value="WD_REPEATS_REGION"/>
    <property type="match status" value="4"/>
</dbReference>
<evidence type="ECO:0000256" key="5">
    <source>
        <dbReference type="HAMAP-Rule" id="MF_03037"/>
    </source>
</evidence>
<dbReference type="InterPro" id="IPR019775">
    <property type="entry name" value="WD40_repeat_CS"/>
</dbReference>
<protein>
    <recommendedName>
        <fullName evidence="5">Probable cytosolic iron-sulfur protein assembly protein CIAO1</fullName>
    </recommendedName>
    <alternativeName>
        <fullName evidence="5">WD repeat-containing protein 39</fullName>
    </alternativeName>
</protein>
<comment type="similarity">
    <text evidence="5">Belongs to the WD repeat CIA1 family.</text>
</comment>
<name>A0AAN8AWX5_ELEMC</name>
<dbReference type="FunFam" id="2.130.10.10:FF:000136">
    <property type="entry name" value="Probable cytosolic iron-sulfur protein assembly protein CIAO1"/>
    <property type="match status" value="1"/>
</dbReference>
<evidence type="ECO:0000256" key="2">
    <source>
        <dbReference type="ARBA" id="ARBA00022737"/>
    </source>
</evidence>
<dbReference type="GO" id="GO:0097361">
    <property type="term" value="C:cytosolic [4Fe-4S] assembly targeting complex"/>
    <property type="evidence" value="ECO:0007669"/>
    <property type="project" value="InterPro"/>
</dbReference>
<feature type="repeat" description="WD" evidence="6">
    <location>
        <begin position="177"/>
        <end position="209"/>
    </location>
</feature>
<dbReference type="PROSITE" id="PS51257">
    <property type="entry name" value="PROKAR_LIPOPROTEIN"/>
    <property type="match status" value="1"/>
</dbReference>
<dbReference type="PROSITE" id="PS00678">
    <property type="entry name" value="WD_REPEATS_1"/>
    <property type="match status" value="1"/>
</dbReference>
<dbReference type="SUPFAM" id="SSF50978">
    <property type="entry name" value="WD40 repeat-like"/>
    <property type="match status" value="1"/>
</dbReference>
<dbReference type="InterPro" id="IPR036322">
    <property type="entry name" value="WD40_repeat_dom_sf"/>
</dbReference>
<feature type="repeat" description="WD" evidence="6">
    <location>
        <begin position="22"/>
        <end position="46"/>
    </location>
</feature>
<dbReference type="SMART" id="SM00320">
    <property type="entry name" value="WD40"/>
    <property type="match status" value="6"/>
</dbReference>
<proteinExistence type="inferred from homology"/>
<keyword evidence="8" id="KW-1185">Reference proteome</keyword>
<dbReference type="InterPro" id="IPR020472">
    <property type="entry name" value="WD40_PAC1"/>
</dbReference>
<sequence length="318" mass="35214">MKPALTPVQKLVAHPDSRCWFVSWNPTGTLLASCGGDRAIRIWGLEGDSWICKTVLQDGHQRTVRKVAWSPCGKYLASASFDATTCIWKKKNDGFESLTVLEGHENEVKCVAWAPSGNLLATCSRDKSVWVWEVDEEDECQAYCVASKPELLASASYDNNICIYKEEDDDWECKATLQGHTSTVWSLAFDASGERLASCSDDRTVKIWKESSNQSGEGDLSWKCVCTLSGFHGRTVYDVSWCRLTGALATACGDDAVRVFKEDETADPEQPLFLLAAQVTKAHSQDVNCVSWNPKEAGLLASCSDDGDITIWRFQQED</sequence>
<dbReference type="InterPro" id="IPR015943">
    <property type="entry name" value="WD40/YVTN_repeat-like_dom_sf"/>
</dbReference>
<evidence type="ECO:0000313" key="7">
    <source>
        <dbReference type="EMBL" id="KAK5871163.1"/>
    </source>
</evidence>
<comment type="subunit">
    <text evidence="4">Component of the CIA complex. Interacts with CIAO2A and forms a complex with CIAO2B and MMS19; the interactions with CIAO2A and CIAO2B are mutually exclusive. Interacts with CHD1L, ERCC2, IREB2 and POLD1. Component of the MMXD complex, which includes CIAO1, ERCC2, CIAO2B, MMS19 and SLC25A5. Interacts with WT1. Interacts with CIAO3. Interacts (via LYR motif) with HSC20.</text>
</comment>
<dbReference type="EMBL" id="JAUZQC010000005">
    <property type="protein sequence ID" value="KAK5871163.1"/>
    <property type="molecule type" value="Genomic_DNA"/>
</dbReference>
<reference evidence="7 8" key="1">
    <citation type="journal article" date="2023" name="Genes (Basel)">
        <title>Chromosome-Level Genome Assembly and Circadian Gene Repertoire of the Patagonia Blennie Eleginops maclovinus-The Closest Ancestral Proxy of Antarctic Cryonotothenioids.</title>
        <authorList>
            <person name="Cheng C.C."/>
            <person name="Rivera-Colon A.G."/>
            <person name="Minhas B.F."/>
            <person name="Wilson L."/>
            <person name="Rayamajhi N."/>
            <person name="Vargas-Chacoff L."/>
            <person name="Catchen J.M."/>
        </authorList>
    </citation>
    <scope>NUCLEOTIDE SEQUENCE [LARGE SCALE GENOMIC DNA]</scope>
    <source>
        <strain evidence="7">JMC-PN-2008</strain>
    </source>
</reference>
<comment type="function">
    <text evidence="3">Key component of the cytosolic iron-sulfur protein assembly (CIA) complex, a multiprotein complex that mediates the incorporation of iron-sulfur cluster into extramitochondrial Fe/S proteins. As a CIA complex component, interacts specifically with CIAO2A or CIAO2B and MMS19 to assist different branches of iron-sulfur protein assembly, depending of its interactors. The complex CIAO1:CIAO2B:MMS19 binds to and facilitates the assembly of most cytosolic-nuclear Fe/S proteins. CIAO1:CIAO2A specifically matures ACO1 and stabilizes IREB2. Seems to specifically modulate the transactivation activity of WT1. As part of the mitotic spindle-associated MMXD complex it may play a role in chromosome segregation.</text>
</comment>
<dbReference type="PANTHER" id="PTHR19920:SF0">
    <property type="entry name" value="CYTOSOLIC IRON-SULFUR PROTEIN ASSEMBLY PROTEIN CIAO1-RELATED"/>
    <property type="match status" value="1"/>
</dbReference>
<dbReference type="HAMAP" id="MF_03037">
    <property type="entry name" value="ciao1"/>
    <property type="match status" value="1"/>
</dbReference>
<dbReference type="PROSITE" id="PS50082">
    <property type="entry name" value="WD_REPEATS_2"/>
    <property type="match status" value="5"/>
</dbReference>
<keyword evidence="1 6" id="KW-0853">WD repeat</keyword>
<feature type="repeat" description="WD" evidence="6">
    <location>
        <begin position="101"/>
        <end position="142"/>
    </location>
</feature>
<evidence type="ECO:0000256" key="4">
    <source>
        <dbReference type="ARBA" id="ARBA00065751"/>
    </source>
</evidence>
<reference evidence="7 8" key="2">
    <citation type="journal article" date="2023" name="Mol. Biol. Evol.">
        <title>Genomics of Secondarily Temperate Adaptation in the Only Non-Antarctic Icefish.</title>
        <authorList>
            <person name="Rivera-Colon A.G."/>
            <person name="Rayamajhi N."/>
            <person name="Minhas B.F."/>
            <person name="Madrigal G."/>
            <person name="Bilyk K.T."/>
            <person name="Yoon V."/>
            <person name="Hune M."/>
            <person name="Gregory S."/>
            <person name="Cheng C.H.C."/>
            <person name="Catchen J.M."/>
        </authorList>
    </citation>
    <scope>NUCLEOTIDE SEQUENCE [LARGE SCALE GENOMIC DNA]</scope>
    <source>
        <strain evidence="7">JMC-PN-2008</strain>
    </source>
</reference>
<organism evidence="7 8">
    <name type="scientific">Eleginops maclovinus</name>
    <name type="common">Patagonian blennie</name>
    <name type="synonym">Eleginus maclovinus</name>
    <dbReference type="NCBI Taxonomy" id="56733"/>
    <lineage>
        <taxon>Eukaryota</taxon>
        <taxon>Metazoa</taxon>
        <taxon>Chordata</taxon>
        <taxon>Craniata</taxon>
        <taxon>Vertebrata</taxon>
        <taxon>Euteleostomi</taxon>
        <taxon>Actinopterygii</taxon>
        <taxon>Neopterygii</taxon>
        <taxon>Teleostei</taxon>
        <taxon>Neoteleostei</taxon>
        <taxon>Acanthomorphata</taxon>
        <taxon>Eupercaria</taxon>
        <taxon>Perciformes</taxon>
        <taxon>Notothenioidei</taxon>
        <taxon>Eleginopidae</taxon>
        <taxon>Eleginops</taxon>
    </lineage>
</organism>
<dbReference type="AlphaFoldDB" id="A0AAN8AWX5"/>
<dbReference type="Gene3D" id="2.130.10.10">
    <property type="entry name" value="YVTN repeat-like/Quinoprotein amine dehydrogenase"/>
    <property type="match status" value="1"/>
</dbReference>
<evidence type="ECO:0000256" key="1">
    <source>
        <dbReference type="ARBA" id="ARBA00022574"/>
    </source>
</evidence>
<dbReference type="CDD" id="cd00200">
    <property type="entry name" value="WD40"/>
    <property type="match status" value="1"/>
</dbReference>
<feature type="repeat" description="WD" evidence="6">
    <location>
        <begin position="280"/>
        <end position="318"/>
    </location>
</feature>
<evidence type="ECO:0000256" key="3">
    <source>
        <dbReference type="ARBA" id="ARBA00060126"/>
    </source>
</evidence>
<dbReference type="InterPro" id="IPR001680">
    <property type="entry name" value="WD40_rpt"/>
</dbReference>
<gene>
    <name evidence="5" type="primary">CIAO1</name>
    <name evidence="7" type="ORF">PBY51_004058</name>
</gene>
<dbReference type="Pfam" id="PF00400">
    <property type="entry name" value="WD40"/>
    <property type="match status" value="5"/>
</dbReference>
<comment type="caution">
    <text evidence="7">The sequence shown here is derived from an EMBL/GenBank/DDBJ whole genome shotgun (WGS) entry which is preliminary data.</text>
</comment>
<dbReference type="PRINTS" id="PR00320">
    <property type="entry name" value="GPROTEINBRPT"/>
</dbReference>
<evidence type="ECO:0000256" key="6">
    <source>
        <dbReference type="PROSITE-ProRule" id="PRU00221"/>
    </source>
</evidence>
<dbReference type="Proteomes" id="UP001346869">
    <property type="component" value="Unassembled WGS sequence"/>
</dbReference>